<evidence type="ECO:0000256" key="1">
    <source>
        <dbReference type="SAM" id="Phobius"/>
    </source>
</evidence>
<evidence type="ECO:0000313" key="2">
    <source>
        <dbReference type="EMBL" id="MDJ1501481.1"/>
    </source>
</evidence>
<dbReference type="AlphaFoldDB" id="A0AAE3UEL7"/>
<dbReference type="Proteomes" id="UP001232063">
    <property type="component" value="Unassembled WGS sequence"/>
</dbReference>
<dbReference type="EMBL" id="JASJOU010000003">
    <property type="protein sequence ID" value="MDJ1501481.1"/>
    <property type="molecule type" value="Genomic_DNA"/>
</dbReference>
<keyword evidence="3" id="KW-1185">Reference proteome</keyword>
<name>A0AAE3UEL7_9BACT</name>
<proteinExistence type="predicted"/>
<dbReference type="RefSeq" id="WP_314510960.1">
    <property type="nucleotide sequence ID" value="NZ_JASJOU010000003.1"/>
</dbReference>
<comment type="caution">
    <text evidence="2">The sequence shown here is derived from an EMBL/GenBank/DDBJ whole genome shotgun (WGS) entry which is preliminary data.</text>
</comment>
<keyword evidence="1" id="KW-1133">Transmembrane helix</keyword>
<gene>
    <name evidence="2" type="ORF">QNI22_12520</name>
</gene>
<protein>
    <submittedName>
        <fullName evidence="2">Uncharacterized protein</fullName>
    </submittedName>
</protein>
<feature type="transmembrane region" description="Helical" evidence="1">
    <location>
        <begin position="12"/>
        <end position="31"/>
    </location>
</feature>
<accession>A0AAE3UEL7</accession>
<reference evidence="2" key="1">
    <citation type="submission" date="2023-05" db="EMBL/GenBank/DDBJ databases">
        <authorList>
            <person name="Zhang X."/>
        </authorList>
    </citation>
    <scope>NUCLEOTIDE SEQUENCE</scope>
    <source>
        <strain evidence="2">BD1B2-1</strain>
    </source>
</reference>
<evidence type="ECO:0000313" key="3">
    <source>
        <dbReference type="Proteomes" id="UP001232063"/>
    </source>
</evidence>
<keyword evidence="1" id="KW-0812">Transmembrane</keyword>
<sequence length="137" mass="16025">MSENRISSKQLQIIIIIGLMYLCGLCFYDYIEEKLQWFSPSVNASYEETINDHISKVIARKIPERIDLPSTKGTFVYSDLLIQQETPNKYRIVVPVKFYKENDTLQRECVVQLAYKGGEFDEDDSWDIVAFTLLRDK</sequence>
<keyword evidence="1" id="KW-0472">Membrane</keyword>
<organism evidence="2 3">
    <name type="scientific">Xanthocytophaga agilis</name>
    <dbReference type="NCBI Taxonomy" id="3048010"/>
    <lineage>
        <taxon>Bacteria</taxon>
        <taxon>Pseudomonadati</taxon>
        <taxon>Bacteroidota</taxon>
        <taxon>Cytophagia</taxon>
        <taxon>Cytophagales</taxon>
        <taxon>Rhodocytophagaceae</taxon>
        <taxon>Xanthocytophaga</taxon>
    </lineage>
</organism>